<dbReference type="AlphaFoldDB" id="A0ABD7GIY2"/>
<reference evidence="1 2" key="1">
    <citation type="journal article" date="2018" name="Elife">
        <title>Discovery and characterization of a prevalent human gut bacterial enzyme sufficient for the inactivation of a family of plant toxins.</title>
        <authorList>
            <person name="Koppel N."/>
            <person name="Bisanz J.E."/>
            <person name="Pandelia M.E."/>
            <person name="Turnbaugh P.J."/>
            <person name="Balskus E.P."/>
        </authorList>
    </citation>
    <scope>NUCLEOTIDE SEQUENCE [LARGE SCALE GENOMIC DNA]</scope>
    <source>
        <strain evidence="1 2">16A</strain>
    </source>
</reference>
<sequence length="379" mass="41308">MDDYDIELTPNDPEFGPDECESAYALWAFKEDGEPVKFLEASLVEDPDYPSGYSFSWRSLSCDRTGKLVEGEGGVIGDVSRADYVADMVLPGGAVFSQVEDEYLPSLPYSFEKDSLSDSARKSAAEAIRGAILSLPLSVPETTEAIPAFYRLDNPAMPDDPLTRDMLADALQSVENYHRGGAIDALLCNRDGMSVAKQALIVSAAKGLRSNSGLFDAMSRAVGLIRATEGSAAGVSDCALAQSLLITGFHHMQNRCFDTVSRGLGDVRYMDISKAVKIFAEELTRDTGLALDAALKGKYAMRYGRDVDALIFTDADIDEYAELLGNCCADLDPEQRSKAAADAVREWCRDHAMDGFSDFLYDYQPEQVKGMARNTGVRH</sequence>
<evidence type="ECO:0000313" key="1">
    <source>
        <dbReference type="EMBL" id="RDC38537.1"/>
    </source>
</evidence>
<dbReference type="RefSeq" id="WP_114526750.1">
    <property type="nucleotide sequence ID" value="NZ_CABMOO010000009.1"/>
</dbReference>
<name>A0ABD7GIY2_EGGLN</name>
<comment type="caution">
    <text evidence="1">The sequence shown here is derived from an EMBL/GenBank/DDBJ whole genome shotgun (WGS) entry which is preliminary data.</text>
</comment>
<organism evidence="1 2">
    <name type="scientific">Eggerthella lenta</name>
    <name type="common">Eubacterium lentum</name>
    <dbReference type="NCBI Taxonomy" id="84112"/>
    <lineage>
        <taxon>Bacteria</taxon>
        <taxon>Bacillati</taxon>
        <taxon>Actinomycetota</taxon>
        <taxon>Coriobacteriia</taxon>
        <taxon>Eggerthellales</taxon>
        <taxon>Eggerthellaceae</taxon>
        <taxon>Eggerthella</taxon>
    </lineage>
</organism>
<evidence type="ECO:0000313" key="2">
    <source>
        <dbReference type="Proteomes" id="UP000253915"/>
    </source>
</evidence>
<dbReference type="EMBL" id="PPUQ01000008">
    <property type="protein sequence ID" value="RDC38537.1"/>
    <property type="molecule type" value="Genomic_DNA"/>
</dbReference>
<proteinExistence type="predicted"/>
<gene>
    <name evidence="1" type="ORF">C1853_07350</name>
</gene>
<accession>A0ABD7GIY2</accession>
<protein>
    <submittedName>
        <fullName evidence="1">Uncharacterized protein</fullName>
    </submittedName>
</protein>
<dbReference type="Proteomes" id="UP000253915">
    <property type="component" value="Unassembled WGS sequence"/>
</dbReference>